<gene>
    <name evidence="1" type="ORF">NDU88_005440</name>
</gene>
<comment type="caution">
    <text evidence="1">The sequence shown here is derived from an EMBL/GenBank/DDBJ whole genome shotgun (WGS) entry which is preliminary data.</text>
</comment>
<proteinExistence type="predicted"/>
<organism evidence="1 2">
    <name type="scientific">Pleurodeles waltl</name>
    <name type="common">Iberian ribbed newt</name>
    <dbReference type="NCBI Taxonomy" id="8319"/>
    <lineage>
        <taxon>Eukaryota</taxon>
        <taxon>Metazoa</taxon>
        <taxon>Chordata</taxon>
        <taxon>Craniata</taxon>
        <taxon>Vertebrata</taxon>
        <taxon>Euteleostomi</taxon>
        <taxon>Amphibia</taxon>
        <taxon>Batrachia</taxon>
        <taxon>Caudata</taxon>
        <taxon>Salamandroidea</taxon>
        <taxon>Salamandridae</taxon>
        <taxon>Pleurodelinae</taxon>
        <taxon>Pleurodeles</taxon>
    </lineage>
</organism>
<dbReference type="Proteomes" id="UP001066276">
    <property type="component" value="Chromosome 12"/>
</dbReference>
<dbReference type="EMBL" id="JANPWB010000016">
    <property type="protein sequence ID" value="KAJ1085307.1"/>
    <property type="molecule type" value="Genomic_DNA"/>
</dbReference>
<protein>
    <submittedName>
        <fullName evidence="1">Uncharacterized protein</fullName>
    </submittedName>
</protein>
<name>A0AAV7L4L0_PLEWA</name>
<sequence>MGPKSGERCLIGGVSRCKGSAYDRPRRTCLVNSGHFKIRILSELSIKIHQALYRSRGMRSRGLSASLLLFNREE</sequence>
<keyword evidence="2" id="KW-1185">Reference proteome</keyword>
<reference evidence="1" key="1">
    <citation type="journal article" date="2022" name="bioRxiv">
        <title>Sequencing and chromosome-scale assembly of the giantPleurodeles waltlgenome.</title>
        <authorList>
            <person name="Brown T."/>
            <person name="Elewa A."/>
            <person name="Iarovenko S."/>
            <person name="Subramanian E."/>
            <person name="Araus A.J."/>
            <person name="Petzold A."/>
            <person name="Susuki M."/>
            <person name="Suzuki K.-i.T."/>
            <person name="Hayashi T."/>
            <person name="Toyoda A."/>
            <person name="Oliveira C."/>
            <person name="Osipova E."/>
            <person name="Leigh N.D."/>
            <person name="Simon A."/>
            <person name="Yun M.H."/>
        </authorList>
    </citation>
    <scope>NUCLEOTIDE SEQUENCE</scope>
    <source>
        <strain evidence="1">20211129_DDA</strain>
        <tissue evidence="1">Liver</tissue>
    </source>
</reference>
<evidence type="ECO:0000313" key="1">
    <source>
        <dbReference type="EMBL" id="KAJ1085307.1"/>
    </source>
</evidence>
<evidence type="ECO:0000313" key="2">
    <source>
        <dbReference type="Proteomes" id="UP001066276"/>
    </source>
</evidence>
<dbReference type="AlphaFoldDB" id="A0AAV7L4L0"/>
<accession>A0AAV7L4L0</accession>